<organism evidence="4">
    <name type="scientific">Esparto virus</name>
    <dbReference type="NCBI Taxonomy" id="2072209"/>
    <lineage>
        <taxon>Viruses</taxon>
        <taxon>Viruses incertae sedis</taxon>
        <taxon>Naldaviricetes</taxon>
        <taxon>Lefavirales</taxon>
        <taxon>Nudiviridae</taxon>
        <taxon>Alphanudivirus</taxon>
        <taxon>Alphanudivirus tertidromelanogasteris</taxon>
    </lineage>
</organism>
<dbReference type="OrthoDB" id="2848at10239"/>
<evidence type="ECO:0000256" key="2">
    <source>
        <dbReference type="SAM" id="Phobius"/>
    </source>
</evidence>
<evidence type="ECO:0000259" key="3">
    <source>
        <dbReference type="Pfam" id="PF08404"/>
    </source>
</evidence>
<evidence type="ECO:0000256" key="1">
    <source>
        <dbReference type="SAM" id="MobiDB-lite"/>
    </source>
</evidence>
<feature type="compositionally biased region" description="Acidic residues" evidence="1">
    <location>
        <begin position="341"/>
        <end position="358"/>
    </location>
</feature>
<dbReference type="InterPro" id="IPR007663">
    <property type="entry name" value="Baculo_p74"/>
</dbReference>
<keyword evidence="2" id="KW-0812">Transmembrane</keyword>
<name>A0A2I7G2T8_9VIRU</name>
<dbReference type="Pfam" id="PF04583">
    <property type="entry name" value="Baculo_p74"/>
    <property type="match status" value="1"/>
</dbReference>
<accession>A0A2I7G2T8</accession>
<feature type="domain" description="Baculoviridae p74 N-terminal" evidence="3">
    <location>
        <begin position="5"/>
        <end position="269"/>
    </location>
</feature>
<proteinExistence type="predicted"/>
<evidence type="ECO:0000313" key="4">
    <source>
        <dbReference type="EMBL" id="AUQ43948.1"/>
    </source>
</evidence>
<protein>
    <submittedName>
        <fullName evidence="4">p74 protein</fullName>
    </submittedName>
</protein>
<feature type="transmembrane region" description="Helical" evidence="2">
    <location>
        <begin position="518"/>
        <end position="543"/>
    </location>
</feature>
<dbReference type="EMBL" id="KY608910">
    <property type="protein sequence ID" value="AUQ43948.1"/>
    <property type="molecule type" value="Genomic_DNA"/>
</dbReference>
<dbReference type="GeneID" id="41701807"/>
<dbReference type="RefSeq" id="YP_009551790.1">
    <property type="nucleotide sequence ID" value="NC_040536.1"/>
</dbReference>
<keyword evidence="2" id="KW-0472">Membrane</keyword>
<dbReference type="InterPro" id="IPR013613">
    <property type="entry name" value="Baculo_p74_N"/>
</dbReference>
<keyword evidence="5" id="KW-1185">Reference proteome</keyword>
<dbReference type="KEGG" id="vg:41701807"/>
<dbReference type="Proteomes" id="UP000290737">
    <property type="component" value="Genome"/>
</dbReference>
<feature type="transmembrane region" description="Helical" evidence="2">
    <location>
        <begin position="696"/>
        <end position="714"/>
    </location>
</feature>
<dbReference type="Pfam" id="PF08404">
    <property type="entry name" value="Baculo_p74_N"/>
    <property type="match status" value="1"/>
</dbReference>
<reference evidence="4" key="1">
    <citation type="journal article" date="2021" name="Virus">
        <title>The discovery, distribution and diversity of DNA viruses associated with Drosophila melanogaster in Europe.</title>
        <authorList>
            <person name="Wallace M.A."/>
            <person name="Coffman K.A."/>
            <person name="Gilbert C."/>
            <person name="Ravindran S."/>
            <person name="Albery G.F."/>
            <person name="Abbott J."/>
            <person name="Argyridou E."/>
            <person name="Bellosta P."/>
            <person name="Betancourt A.J."/>
            <person name="Colinet H."/>
            <person name="Eric K."/>
            <person name="Glaser-Schmitt A."/>
            <person name="Grath S."/>
            <person name="Jelic M."/>
            <person name="Kankare M."/>
            <person name="Kozeretska I."/>
            <person name="Loeschcke V."/>
            <person name="Montchamp-Moreau C."/>
            <person name="Ometto L."/>
            <person name="Onder B.S."/>
            <person name="Orengo D.J."/>
            <person name="Parsch J."/>
            <person name="Pascual M."/>
            <person name="Patenkovic A."/>
            <person name="Puerma E."/>
            <person name="Ritchie M.G."/>
            <person name="Rota-Stabelli O."/>
            <person name="Schou M.F."/>
            <person name="Serga S.V."/>
            <person name="Stamenkovic-Radak M."/>
            <person name="Tanaskovic M."/>
            <person name="Veselinovic M.S."/>
            <person name="Vieira J."/>
            <person name="Vieira C.P."/>
            <person name="Kapun M."/>
            <person name="Flatt T."/>
            <person name="Gonzalez J."/>
            <person name="Staubach F."/>
            <person name="Obbard D.J."/>
        </authorList>
    </citation>
    <scope>NUCLEOTIDE SEQUENCE</scope>
    <source>
        <strain evidence="4">SRR3939042_Esparto_2012</strain>
    </source>
</reference>
<evidence type="ECO:0000313" key="5">
    <source>
        <dbReference type="Proteomes" id="UP000290737"/>
    </source>
</evidence>
<feature type="transmembrane region" description="Helical" evidence="2">
    <location>
        <begin position="672"/>
        <end position="690"/>
    </location>
</feature>
<feature type="region of interest" description="Disordered" evidence="1">
    <location>
        <begin position="341"/>
        <end position="384"/>
    </location>
</feature>
<sequence>MAKYTSVDIDNAHKFAQTNTNIRLLYALHKKVPHIASWLTYEIRDATFDDYYIPATLKHACKHIDINITENLCSLISCTAMKETRPCDPKELASYYYVGDKDYDVQCQPACFHTLPKPTYTSDGTRKPDIETLQYNKIEKKCRIVNSPVTTFLEKPFYRSSTIYEVRVNDMPTGFTRIPSTNRYGCGITYKNNEQYCKYFDRTMKTDGSCDLEWWEQGIGIVFSMVLVNSIKSGIRMLTNDKKPFAMPTNLPKLPETLSPIHTLEGWRKNINEDFVLPELVNTLPQRITPNDIHEHSKDARYHENDDISNNIHIRRSAEINDKHLSNFARYHMGLEQNNVFDDDDDDHVNDNNNDDDDMSKKKSRTRRSVKIPNIDLGEDAGGGDDDDIAFDPIDKARKGTHANNFSDDKTRKTSFSKTILLRIKMTLIRFIQSFTEPKTYGIILANVGFNIFIESLKPLVLRLAEKLTNLLTVSLFQSITRVTESAFGAGLRTLIITVVSRSVFNIASKVAIFMAKLIGAAVSVYGWLTIGMLIFDLVFTIWDPFGYLNMYPASMASDIMSSGEIALREAIEQASANFEFQHLVAKNLEEDEIVKIQLDSLFDTILYLESLVVNSEGSRIDKGEELDFSQIDAADLLTTKNEAIATRVKFNNYTFYQYNDKFMTRVQINRYIMYVSGISLAISAVLFLLRLNILGMVFLILFVIIIALSRLSLQNDLLVDLLYKYRNRNNPYDSDIGYMPD</sequence>
<dbReference type="GO" id="GO:0019058">
    <property type="term" value="P:viral life cycle"/>
    <property type="evidence" value="ECO:0007669"/>
    <property type="project" value="InterPro"/>
</dbReference>
<keyword evidence="2" id="KW-1133">Transmembrane helix</keyword>